<proteinExistence type="predicted"/>
<evidence type="ECO:0000313" key="1">
    <source>
        <dbReference type="EMBL" id="MCP2367516.1"/>
    </source>
</evidence>
<accession>A0ABT1KKX5</accession>
<keyword evidence="2" id="KW-1185">Reference proteome</keyword>
<dbReference type="EMBL" id="SODL02000002">
    <property type="protein sequence ID" value="MCP2367516.1"/>
    <property type="molecule type" value="Genomic_DNA"/>
</dbReference>
<evidence type="ECO:0000313" key="2">
    <source>
        <dbReference type="Proteomes" id="UP000893823"/>
    </source>
</evidence>
<name>A0ABT1KKX5_9MICO</name>
<dbReference type="Proteomes" id="UP000893823">
    <property type="component" value="Unassembled WGS sequence"/>
</dbReference>
<comment type="caution">
    <text evidence="1">The sequence shown here is derived from an EMBL/GenBank/DDBJ whole genome shotgun (WGS) entry which is preliminary data.</text>
</comment>
<gene>
    <name evidence="1" type="ORF">BCL57_001670</name>
</gene>
<sequence>MTPDANEEFGVSHILVNELPADLGTPDAAARYDVAAVFTRRPDPRELKLLEQPAVHARLVEAGYPDVGLRVADRRLIIERTNLDELAAGLAQMIGQILADIGAQAAAEKVRRDETAAEQVRVETSRAAAVVAAAARIDFRPHRSTYE</sequence>
<protein>
    <submittedName>
        <fullName evidence="1">Uncharacterized protein</fullName>
    </submittedName>
</protein>
<organism evidence="1 2">
    <name type="scientific">Agromyces flavus</name>
    <dbReference type="NCBI Taxonomy" id="589382"/>
    <lineage>
        <taxon>Bacteria</taxon>
        <taxon>Bacillati</taxon>
        <taxon>Actinomycetota</taxon>
        <taxon>Actinomycetes</taxon>
        <taxon>Micrococcales</taxon>
        <taxon>Microbacteriaceae</taxon>
        <taxon>Agromyces</taxon>
    </lineage>
</organism>
<dbReference type="RefSeq" id="WP_092668335.1">
    <property type="nucleotide sequence ID" value="NZ_BMDN01000002.1"/>
</dbReference>
<reference evidence="1" key="1">
    <citation type="submission" date="2022-06" db="EMBL/GenBank/DDBJ databases">
        <title>Genomic Encyclopedia of Type Strains, Phase III (KMG-III): the genomes of soil and plant-associated and newly described type strains.</title>
        <authorList>
            <person name="Whitman W."/>
        </authorList>
    </citation>
    <scope>NUCLEOTIDE SEQUENCE</scope>
    <source>
        <strain evidence="1">CPCC 202695</strain>
    </source>
</reference>